<gene>
    <name evidence="17" type="ORF">JXQ802_LOCUS14287</name>
</gene>
<evidence type="ECO:0000256" key="5">
    <source>
        <dbReference type="ARBA" id="ARBA00022692"/>
    </source>
</evidence>
<evidence type="ECO:0000256" key="8">
    <source>
        <dbReference type="ARBA" id="ARBA00022989"/>
    </source>
</evidence>
<dbReference type="GO" id="GO:0046872">
    <property type="term" value="F:metal ion binding"/>
    <property type="evidence" value="ECO:0007669"/>
    <property type="project" value="UniProtKB-KW"/>
</dbReference>
<dbReference type="FunFam" id="3.90.550.10:FF:000044">
    <property type="entry name" value="Galactosylgalactosylxylosylprotein 3-beta-glucuronosyltransferase"/>
    <property type="match status" value="1"/>
</dbReference>
<dbReference type="AlphaFoldDB" id="A0A814H180"/>
<dbReference type="CDD" id="cd00218">
    <property type="entry name" value="GlcAT-I"/>
    <property type="match status" value="1"/>
</dbReference>
<evidence type="ECO:0000256" key="12">
    <source>
        <dbReference type="ARBA" id="ARBA00047979"/>
    </source>
</evidence>
<evidence type="ECO:0000256" key="15">
    <source>
        <dbReference type="PIRSR" id="PIRSR605027-4"/>
    </source>
</evidence>
<evidence type="ECO:0000256" key="4">
    <source>
        <dbReference type="ARBA" id="ARBA00022679"/>
    </source>
</evidence>
<dbReference type="Gene3D" id="3.90.550.10">
    <property type="entry name" value="Spore Coat Polysaccharide Biosynthesis Protein SpsA, Chain A"/>
    <property type="match status" value="1"/>
</dbReference>
<comment type="catalytic activity">
    <reaction evidence="12 16">
        <text>3-O-(beta-D-galactosyl-(1-&gt;3)-beta-D-galactosyl-(1-&gt;4)-beta-D-xylosyl)-L-seryl-[protein] + UDP-alpha-D-glucuronate = 3-O-(beta-D-GlcA-(1-&gt;3)-beta-D-Gal-(1-&gt;3)-beta-D-Gal-(1-&gt;4)-beta-D-Xyl)-L-seryl-[protein] + UDP + H(+)</text>
        <dbReference type="Rhea" id="RHEA:24168"/>
        <dbReference type="Rhea" id="RHEA-COMP:12571"/>
        <dbReference type="Rhea" id="RHEA-COMP:12573"/>
        <dbReference type="ChEBI" id="CHEBI:15378"/>
        <dbReference type="ChEBI" id="CHEBI:58052"/>
        <dbReference type="ChEBI" id="CHEBI:58223"/>
        <dbReference type="ChEBI" id="CHEBI:132090"/>
        <dbReference type="ChEBI" id="CHEBI:132093"/>
        <dbReference type="EC" id="2.4.1.135"/>
    </reaction>
</comment>
<evidence type="ECO:0000256" key="6">
    <source>
        <dbReference type="ARBA" id="ARBA00022723"/>
    </source>
</evidence>
<comment type="cofactor">
    <cofactor evidence="14 16">
        <name>Mn(2+)</name>
        <dbReference type="ChEBI" id="CHEBI:29035"/>
    </cofactor>
</comment>
<evidence type="ECO:0000313" key="17">
    <source>
        <dbReference type="EMBL" id="CAF1003419.1"/>
    </source>
</evidence>
<dbReference type="GO" id="GO:0005975">
    <property type="term" value="P:carbohydrate metabolic process"/>
    <property type="evidence" value="ECO:0007669"/>
    <property type="project" value="TreeGrafter"/>
</dbReference>
<evidence type="ECO:0000313" key="18">
    <source>
        <dbReference type="Proteomes" id="UP000663870"/>
    </source>
</evidence>
<evidence type="ECO:0000256" key="1">
    <source>
        <dbReference type="ARBA" id="ARBA00004606"/>
    </source>
</evidence>
<comment type="subcellular location">
    <subcellularLocation>
        <location evidence="16">Golgi apparatus membrane</location>
        <topology evidence="16">Single-pass type II membrane protein</topology>
    </subcellularLocation>
    <subcellularLocation>
        <location evidence="1">Membrane</location>
        <topology evidence="1">Single-pass type II membrane protein</topology>
    </subcellularLocation>
</comment>
<name>A0A814H180_9BILA</name>
<keyword evidence="6 14" id="KW-0479">Metal-binding</keyword>
<comment type="similarity">
    <text evidence="2 16">Belongs to the glycosyltransferase 43 family.</text>
</comment>
<accession>A0A814H180</accession>
<keyword evidence="16" id="KW-0333">Golgi apparatus</keyword>
<evidence type="ECO:0000256" key="7">
    <source>
        <dbReference type="ARBA" id="ARBA00022968"/>
    </source>
</evidence>
<evidence type="ECO:0000256" key="16">
    <source>
        <dbReference type="RuleBase" id="RU363127"/>
    </source>
</evidence>
<keyword evidence="10" id="KW-0325">Glycoprotein</keyword>
<evidence type="ECO:0000256" key="13">
    <source>
        <dbReference type="PIRSR" id="PIRSR605027-1"/>
    </source>
</evidence>
<dbReference type="InterPro" id="IPR029044">
    <property type="entry name" value="Nucleotide-diphossugar_trans"/>
</dbReference>
<evidence type="ECO:0000256" key="3">
    <source>
        <dbReference type="ARBA" id="ARBA00012641"/>
    </source>
</evidence>
<comment type="caution">
    <text evidence="17">The sequence shown here is derived from an EMBL/GenBank/DDBJ whole genome shotgun (WGS) entry which is preliminary data.</text>
</comment>
<sequence>MYMRTIDKKQDIKPWEQLSKMYPGLVKPIEESWNDPLSIRKIYMITPTKTRAEQIADLTRLAQTLYLIPNLVWIVIEDESQLTRRIHRLLQSFYLPFIHLNIATPDYLKPTQNQSTWRRPRGMIQKNIGLQWIRQNTNSNDDALIYFADDDNTYHWKLFQEIRKVQSVGVWPVGLVGELLYERPICLNGKVHSWFHYMYRKRKFPTDMAGFAIHLHLIHQYSNYIFNVSANSIAEQESQILNTMTTIDQLECLANNASKIYVWHTKTQSMFLTSIEKLRNAGMNYDLINEL</sequence>
<keyword evidence="4 16" id="KW-0808">Transferase</keyword>
<dbReference type="PANTHER" id="PTHR10896:SF65">
    <property type="entry name" value="GALACTOSYLGALACTOSYLXYLOSYLPROTEIN 3-BETA-GLUCURONOSYLTRANSFERASE 3"/>
    <property type="match status" value="1"/>
</dbReference>
<comment type="pathway">
    <text evidence="16">Protein modification; protein glycosylation.</text>
</comment>
<evidence type="ECO:0000256" key="2">
    <source>
        <dbReference type="ARBA" id="ARBA00007706"/>
    </source>
</evidence>
<dbReference type="GO" id="GO:0000139">
    <property type="term" value="C:Golgi membrane"/>
    <property type="evidence" value="ECO:0007669"/>
    <property type="project" value="UniProtKB-SubCell"/>
</dbReference>
<feature type="active site" description="Proton donor/acceptor" evidence="13">
    <location>
        <position position="237"/>
    </location>
</feature>
<dbReference type="GO" id="GO:0050650">
    <property type="term" value="P:chondroitin sulfate proteoglycan biosynthetic process"/>
    <property type="evidence" value="ECO:0007669"/>
    <property type="project" value="TreeGrafter"/>
</dbReference>
<evidence type="ECO:0000256" key="14">
    <source>
        <dbReference type="PIRSR" id="PIRSR605027-3"/>
    </source>
</evidence>
<dbReference type="InterPro" id="IPR005027">
    <property type="entry name" value="Glyco_trans_43"/>
</dbReference>
<evidence type="ECO:0000256" key="9">
    <source>
        <dbReference type="ARBA" id="ARBA00023136"/>
    </source>
</evidence>
<dbReference type="PANTHER" id="PTHR10896">
    <property type="entry name" value="GALACTOSYLGALACTOSYLXYLOSYLPROTEIN 3-BETA-GLUCURONOSYLTRANSFERASE BETA-1,3-GLUCURONYLTRANSFERASE"/>
    <property type="match status" value="1"/>
</dbReference>
<dbReference type="GO" id="GO:0015018">
    <property type="term" value="F:galactosylgalactosylxylosylprotein 3-beta-glucuronosyltransferase activity"/>
    <property type="evidence" value="ECO:0007669"/>
    <property type="project" value="UniProtKB-UniRule"/>
</dbReference>
<proteinExistence type="inferred from homology"/>
<dbReference type="Proteomes" id="UP000663870">
    <property type="component" value="Unassembled WGS sequence"/>
</dbReference>
<keyword evidence="7 16" id="KW-0735">Signal-anchor</keyword>
<keyword evidence="5" id="KW-0812">Transmembrane</keyword>
<evidence type="ECO:0000256" key="11">
    <source>
        <dbReference type="ARBA" id="ARBA00023211"/>
    </source>
</evidence>
<keyword evidence="8" id="KW-1133">Transmembrane helix</keyword>
<keyword evidence="11 14" id="KW-0464">Manganese</keyword>
<organism evidence="17 18">
    <name type="scientific">Rotaria sordida</name>
    <dbReference type="NCBI Taxonomy" id="392033"/>
    <lineage>
        <taxon>Eukaryota</taxon>
        <taxon>Metazoa</taxon>
        <taxon>Spiralia</taxon>
        <taxon>Gnathifera</taxon>
        <taxon>Rotifera</taxon>
        <taxon>Eurotatoria</taxon>
        <taxon>Bdelloidea</taxon>
        <taxon>Philodinida</taxon>
        <taxon>Philodinidae</taxon>
        <taxon>Rotaria</taxon>
    </lineage>
</organism>
<keyword evidence="9" id="KW-0472">Membrane</keyword>
<feature type="site" description="Interaction with galactose moiety of substrate glycoprotein" evidence="15">
    <location>
        <position position="182"/>
    </location>
</feature>
<evidence type="ECO:0000256" key="10">
    <source>
        <dbReference type="ARBA" id="ARBA00023180"/>
    </source>
</evidence>
<dbReference type="SUPFAM" id="SSF53448">
    <property type="entry name" value="Nucleotide-diphospho-sugar transferases"/>
    <property type="match status" value="1"/>
</dbReference>
<reference evidence="17" key="1">
    <citation type="submission" date="2021-02" db="EMBL/GenBank/DDBJ databases">
        <authorList>
            <person name="Nowell W R."/>
        </authorList>
    </citation>
    <scope>NUCLEOTIDE SEQUENCE</scope>
</reference>
<dbReference type="UniPathway" id="UPA00378"/>
<protein>
    <recommendedName>
        <fullName evidence="3 16">Galactosylgalactosylxylosylprotein 3-beta-glucuronosyltransferase</fullName>
        <ecNumber evidence="3 16">2.4.1.135</ecNumber>
    </recommendedName>
</protein>
<dbReference type="Pfam" id="PF03360">
    <property type="entry name" value="Glyco_transf_43"/>
    <property type="match status" value="1"/>
</dbReference>
<keyword evidence="18" id="KW-1185">Reference proteome</keyword>
<dbReference type="EC" id="2.4.1.135" evidence="3 16"/>
<dbReference type="EMBL" id="CAJNOL010000318">
    <property type="protein sequence ID" value="CAF1003419.1"/>
    <property type="molecule type" value="Genomic_DNA"/>
</dbReference>
<feature type="binding site" evidence="14">
    <location>
        <position position="151"/>
    </location>
    <ligand>
        <name>Mn(2+)</name>
        <dbReference type="ChEBI" id="CHEBI:29035"/>
    </ligand>
</feature>